<dbReference type="AlphaFoldDB" id="A0A1X6ZXK1"/>
<accession>A0A1X6ZXK1</accession>
<name>A0A1X6ZXK1_9RHOB</name>
<evidence type="ECO:0000313" key="1">
    <source>
        <dbReference type="EMBL" id="SLN64604.1"/>
    </source>
</evidence>
<gene>
    <name evidence="1" type="ORF">PSM7751_03288</name>
</gene>
<dbReference type="RefSeq" id="WP_085889327.1">
    <property type="nucleotide sequence ID" value="NZ_FWFN01000007.1"/>
</dbReference>
<dbReference type="Proteomes" id="UP000193963">
    <property type="component" value="Unassembled WGS sequence"/>
</dbReference>
<dbReference type="EMBL" id="FWFN01000007">
    <property type="protein sequence ID" value="SLN64604.1"/>
    <property type="molecule type" value="Genomic_DNA"/>
</dbReference>
<reference evidence="2" key="1">
    <citation type="submission" date="2017-03" db="EMBL/GenBank/DDBJ databases">
        <authorList>
            <person name="Rodrigo-Torres L."/>
            <person name="Arahal R.D."/>
            <person name="Lucena T."/>
        </authorList>
    </citation>
    <scope>NUCLEOTIDE SEQUENCE [LARGE SCALE GENOMIC DNA]</scope>
    <source>
        <strain evidence="2">CECT 7751</strain>
    </source>
</reference>
<keyword evidence="2" id="KW-1185">Reference proteome</keyword>
<organism evidence="1 2">
    <name type="scientific">Pseudooceanicola marinus</name>
    <dbReference type="NCBI Taxonomy" id="396013"/>
    <lineage>
        <taxon>Bacteria</taxon>
        <taxon>Pseudomonadati</taxon>
        <taxon>Pseudomonadota</taxon>
        <taxon>Alphaproteobacteria</taxon>
        <taxon>Rhodobacterales</taxon>
        <taxon>Paracoccaceae</taxon>
        <taxon>Pseudooceanicola</taxon>
    </lineage>
</organism>
<sequence length="66" mass="7457">MRSHPLRSRCQRTFLRSTGDLVGTLTDDAVAGPAADELHMLIDTVVVTWDAEERIHWLEVQGKLLE</sequence>
<dbReference type="OrthoDB" id="7277848at2"/>
<protein>
    <submittedName>
        <fullName evidence="1">Uncharacterized protein</fullName>
    </submittedName>
</protein>
<proteinExistence type="predicted"/>
<evidence type="ECO:0000313" key="2">
    <source>
        <dbReference type="Proteomes" id="UP000193963"/>
    </source>
</evidence>